<dbReference type="EMBL" id="UXSR01005596">
    <property type="protein sequence ID" value="VDD82911.1"/>
    <property type="molecule type" value="Genomic_DNA"/>
</dbReference>
<dbReference type="InterPro" id="IPR032394">
    <property type="entry name" value="Anoct_dimer"/>
</dbReference>
<dbReference type="PANTHER" id="PTHR12308">
    <property type="entry name" value="ANOCTAMIN"/>
    <property type="match status" value="1"/>
</dbReference>
<feature type="transmembrane region" description="Helical" evidence="8">
    <location>
        <begin position="727"/>
        <end position="753"/>
    </location>
</feature>
<keyword evidence="6 8" id="KW-0472">Membrane</keyword>
<proteinExistence type="inferred from homology"/>
<comment type="subcellular location">
    <subcellularLocation>
        <location evidence="1">Cell membrane</location>
        <topology evidence="1">Multi-pass membrane protein</topology>
    </subcellularLocation>
    <subcellularLocation>
        <location evidence="8">Membrane</location>
        <topology evidence="8">Multi-pass membrane protein</topology>
    </subcellularLocation>
</comment>
<evidence type="ECO:0000259" key="10">
    <source>
        <dbReference type="Pfam" id="PF16178"/>
    </source>
</evidence>
<sequence length="814" mass="93254">MFFADGVRRTDYVIAFTLPPKCLKLQDDFFSSLLDYGIEIEMENCDGQIFDFKDAASVGVLGEKGVGIARLHITWTQLLRVAEVLRFQKPVVFDEYFFISFGVDRIKTFKSISNEEDFFSPLERTEAIEYILRRVTVQPHATSDSDHNTLLPSAGVYEHLRNTVFLAAFPLHEPEIPGGLRSRLIANWASCSSLLNKQPLDDIRAYFGERVAFCFAWTQFYMWCFLGIFLVSFGVAIIPSILPNSPHSIISEICAPNATTYIMCPSCSVKGCRFRKLSDACGDLSLIYFFDNPISTFLAFIAPILGTLCLNLWIYEQSKLQHRWHVQDYRITDEPPRQEFLARLHGKPSSSTIHRSYWRFTAPVHAVTYLITCLLIGLTVALTFTTMYVGYRLEIYFLQCANEFCNKHATYLAFAVDHTLNAVGICALSWIYKTWAEKSTSFECHRTQSQHDRSLMLKLFFLEFINVYLSLLSAVVIRAVNVSFPGQSHAMFEPPEWPVWTGLFAIFYEVYIECTVIVVVKGIRQWLPRDWWTRLRRKIGPSGQVPVPGNSGSPAYRHCLDNLALCSPDARPLFQQYLYMCLFIGFAVMFLPASFPWIISLLLFATLTVRGLAMKLTRTMHRLVAHRARSIGIWTQVLKGLTAFSILTNACLIAFSSEFVNKLVYQFHYSPDGSLRGYTEFTLSYMDIDSFEIADEDRSLLNGARVCRYFGYREPPTSEKPYHLTSVFWHILAAKFIFIFVFAVSVIFINWLLSCIIPRTAANSKKAREAESRMAKAMIFNRSSFNQDSTKPSRHQLTLAKGLKLVYILRDDRY</sequence>
<feature type="domain" description="Anoctamin dimerisation" evidence="10">
    <location>
        <begin position="2"/>
        <end position="91"/>
    </location>
</feature>
<feature type="domain" description="Anoctamin transmembrane" evidence="9">
    <location>
        <begin position="203"/>
        <end position="769"/>
    </location>
</feature>
<keyword evidence="5 8" id="KW-1133">Transmembrane helix</keyword>
<evidence type="ECO:0000256" key="2">
    <source>
        <dbReference type="ARBA" id="ARBA00009671"/>
    </source>
</evidence>
<feature type="domain" description="Anoctamin dimerisation" evidence="10">
    <location>
        <begin position="95"/>
        <end position="200"/>
    </location>
</feature>
<accession>A0A0R3UME5</accession>
<keyword evidence="7" id="KW-0325">Glycoprotein</keyword>
<feature type="transmembrane region" description="Helical" evidence="8">
    <location>
        <begin position="455"/>
        <end position="477"/>
    </location>
</feature>
<evidence type="ECO:0000256" key="8">
    <source>
        <dbReference type="RuleBase" id="RU280814"/>
    </source>
</evidence>
<gene>
    <name evidence="11" type="ORF">MCOS_LOCUS8914</name>
</gene>
<evidence type="ECO:0000256" key="3">
    <source>
        <dbReference type="ARBA" id="ARBA00022475"/>
    </source>
</evidence>
<dbReference type="GO" id="GO:0046983">
    <property type="term" value="F:protein dimerization activity"/>
    <property type="evidence" value="ECO:0007669"/>
    <property type="project" value="InterPro"/>
</dbReference>
<evidence type="ECO:0000256" key="4">
    <source>
        <dbReference type="ARBA" id="ARBA00022692"/>
    </source>
</evidence>
<dbReference type="GO" id="GO:0005886">
    <property type="term" value="C:plasma membrane"/>
    <property type="evidence" value="ECO:0007669"/>
    <property type="project" value="UniProtKB-SubCell"/>
</dbReference>
<dbReference type="GO" id="GO:0005254">
    <property type="term" value="F:chloride channel activity"/>
    <property type="evidence" value="ECO:0007669"/>
    <property type="project" value="TreeGrafter"/>
</dbReference>
<dbReference type="PANTHER" id="PTHR12308:SF73">
    <property type="entry name" value="ANOCTAMIN"/>
    <property type="match status" value="1"/>
</dbReference>
<feature type="transmembrane region" description="Helical" evidence="8">
    <location>
        <begin position="366"/>
        <end position="391"/>
    </location>
</feature>
<dbReference type="InterPro" id="IPR007632">
    <property type="entry name" value="Anoctamin"/>
</dbReference>
<dbReference type="Pfam" id="PF16178">
    <property type="entry name" value="Anoct_dimer"/>
    <property type="match status" value="2"/>
</dbReference>
<feature type="transmembrane region" description="Helical" evidence="8">
    <location>
        <begin position="294"/>
        <end position="315"/>
    </location>
</feature>
<dbReference type="Pfam" id="PF04547">
    <property type="entry name" value="Anoctamin"/>
    <property type="match status" value="1"/>
</dbReference>
<comment type="similarity">
    <text evidence="2 8">Belongs to the anoctamin family.</text>
</comment>
<evidence type="ECO:0000256" key="1">
    <source>
        <dbReference type="ARBA" id="ARBA00004651"/>
    </source>
</evidence>
<name>A0A0R3UME5_MESCO</name>
<evidence type="ECO:0000313" key="11">
    <source>
        <dbReference type="EMBL" id="VDD82911.1"/>
    </source>
</evidence>
<feature type="transmembrane region" description="Helical" evidence="8">
    <location>
        <begin position="220"/>
        <end position="242"/>
    </location>
</feature>
<evidence type="ECO:0000256" key="7">
    <source>
        <dbReference type="ARBA" id="ARBA00023180"/>
    </source>
</evidence>
<organism evidence="11 12">
    <name type="scientific">Mesocestoides corti</name>
    <name type="common">Flatworm</name>
    <dbReference type="NCBI Taxonomy" id="53468"/>
    <lineage>
        <taxon>Eukaryota</taxon>
        <taxon>Metazoa</taxon>
        <taxon>Spiralia</taxon>
        <taxon>Lophotrochozoa</taxon>
        <taxon>Platyhelminthes</taxon>
        <taxon>Cestoda</taxon>
        <taxon>Eucestoda</taxon>
        <taxon>Cyclophyllidea</taxon>
        <taxon>Mesocestoididae</taxon>
        <taxon>Mesocestoides</taxon>
    </lineage>
</organism>
<evidence type="ECO:0000256" key="6">
    <source>
        <dbReference type="ARBA" id="ARBA00023136"/>
    </source>
</evidence>
<keyword evidence="3" id="KW-1003">Cell membrane</keyword>
<dbReference type="OrthoDB" id="296386at2759"/>
<evidence type="ECO:0000256" key="5">
    <source>
        <dbReference type="ARBA" id="ARBA00022989"/>
    </source>
</evidence>
<evidence type="ECO:0000313" key="12">
    <source>
        <dbReference type="Proteomes" id="UP000267029"/>
    </source>
</evidence>
<dbReference type="AlphaFoldDB" id="A0A0R3UME5"/>
<feature type="transmembrane region" description="Helical" evidence="8">
    <location>
        <begin position="573"/>
        <end position="591"/>
    </location>
</feature>
<feature type="transmembrane region" description="Helical" evidence="8">
    <location>
        <begin position="411"/>
        <end position="432"/>
    </location>
</feature>
<dbReference type="InterPro" id="IPR049452">
    <property type="entry name" value="Anoctamin_TM"/>
</dbReference>
<protein>
    <recommendedName>
        <fullName evidence="8">Anoctamin</fullName>
    </recommendedName>
</protein>
<dbReference type="Proteomes" id="UP000267029">
    <property type="component" value="Unassembled WGS sequence"/>
</dbReference>
<keyword evidence="4 8" id="KW-0812">Transmembrane</keyword>
<feature type="transmembrane region" description="Helical" evidence="8">
    <location>
        <begin position="497"/>
        <end position="520"/>
    </location>
</feature>
<evidence type="ECO:0000259" key="9">
    <source>
        <dbReference type="Pfam" id="PF04547"/>
    </source>
</evidence>
<keyword evidence="12" id="KW-1185">Reference proteome</keyword>
<reference evidence="11 12" key="1">
    <citation type="submission" date="2018-10" db="EMBL/GenBank/DDBJ databases">
        <authorList>
            <consortium name="Pathogen Informatics"/>
        </authorList>
    </citation>
    <scope>NUCLEOTIDE SEQUENCE [LARGE SCALE GENOMIC DNA]</scope>
</reference>